<dbReference type="InterPro" id="IPR013087">
    <property type="entry name" value="Znf_C2H2_type"/>
</dbReference>
<protein>
    <recommendedName>
        <fullName evidence="1">C2H2-type domain-containing protein</fullName>
    </recommendedName>
</protein>
<dbReference type="AlphaFoldDB" id="A0A1L7X342"/>
<sequence>MKNDGYYSFDENALSHASMGLFESQPDNQSFTAGGMNEFAPASNFYAAAESTNEFATANNYAYAFNESMLPQPTVSTYQEMLEGQYAFDQFSLPQATTSVFEFDSPINTQFDANDFNSATWGASTSIDHQALDQTLTDLSARGLVQGGFALLGDTTAGLQPTPFTGSDADASFEFDESDHLKQTEALPTVVEALDPVARGPFDIQQDCLGMTAVYSVGSNDFDPPITPSSTFDGPWRPNFDLNCPLPGCNKTTPFRTQKLLDTHLENIHLNPLHCTQQGCSYNRPFPKKGDLDRHLASKHGIGRLFRCPRRECPRHTQPFGRKDKLREHVKNNEHGLHHCQYDHCRLKQSDKGLLAREDVSKHEMGWEHGEYECGIGDCAESTSRFSRELLRRHIILYHDIRYDNIPELPKQGSRPLILADVSNLEKKCYVYHWKGANTTCALCENNGRSTNPSGL</sequence>
<keyword evidence="3" id="KW-1185">Reference proteome</keyword>
<feature type="domain" description="C2H2-type" evidence="1">
    <location>
        <begin position="242"/>
        <end position="269"/>
    </location>
</feature>
<dbReference type="OrthoDB" id="2687452at2759"/>
<evidence type="ECO:0000313" key="3">
    <source>
        <dbReference type="Proteomes" id="UP000184330"/>
    </source>
</evidence>
<dbReference type="Proteomes" id="UP000184330">
    <property type="component" value="Unassembled WGS sequence"/>
</dbReference>
<dbReference type="SMART" id="SM00355">
    <property type="entry name" value="ZnF_C2H2"/>
    <property type="match status" value="4"/>
</dbReference>
<evidence type="ECO:0000313" key="2">
    <source>
        <dbReference type="EMBL" id="CZR59434.1"/>
    </source>
</evidence>
<evidence type="ECO:0000259" key="1">
    <source>
        <dbReference type="SMART" id="SM00355"/>
    </source>
</evidence>
<name>A0A1L7X342_9HELO</name>
<accession>A0A1L7X342</accession>
<feature type="domain" description="C2H2-type" evidence="1">
    <location>
        <begin position="372"/>
        <end position="399"/>
    </location>
</feature>
<dbReference type="Gene3D" id="3.30.160.60">
    <property type="entry name" value="Classic Zinc Finger"/>
    <property type="match status" value="1"/>
</dbReference>
<reference evidence="2 3" key="1">
    <citation type="submission" date="2016-03" db="EMBL/GenBank/DDBJ databases">
        <authorList>
            <person name="Ploux O."/>
        </authorList>
    </citation>
    <scope>NUCLEOTIDE SEQUENCE [LARGE SCALE GENOMIC DNA]</scope>
    <source>
        <strain evidence="2 3">UAMH 11012</strain>
    </source>
</reference>
<gene>
    <name evidence="2" type="ORF">PAC_09326</name>
</gene>
<feature type="domain" description="C2H2-type" evidence="1">
    <location>
        <begin position="273"/>
        <end position="300"/>
    </location>
</feature>
<dbReference type="EMBL" id="FJOG01000014">
    <property type="protein sequence ID" value="CZR59434.1"/>
    <property type="molecule type" value="Genomic_DNA"/>
</dbReference>
<dbReference type="STRING" id="576137.A0A1L7X342"/>
<feature type="domain" description="C2H2-type" evidence="1">
    <location>
        <begin position="306"/>
        <end position="335"/>
    </location>
</feature>
<organism evidence="2 3">
    <name type="scientific">Phialocephala subalpina</name>
    <dbReference type="NCBI Taxonomy" id="576137"/>
    <lineage>
        <taxon>Eukaryota</taxon>
        <taxon>Fungi</taxon>
        <taxon>Dikarya</taxon>
        <taxon>Ascomycota</taxon>
        <taxon>Pezizomycotina</taxon>
        <taxon>Leotiomycetes</taxon>
        <taxon>Helotiales</taxon>
        <taxon>Mollisiaceae</taxon>
        <taxon>Phialocephala</taxon>
        <taxon>Phialocephala fortinii species complex</taxon>
    </lineage>
</organism>
<proteinExistence type="predicted"/>